<dbReference type="RefSeq" id="WP_179237821.1">
    <property type="nucleotide sequence ID" value="NZ_JACBNQ010000007.1"/>
</dbReference>
<dbReference type="EMBL" id="JACBNQ010000007">
    <property type="protein sequence ID" value="NYB74131.1"/>
    <property type="molecule type" value="Genomic_DNA"/>
</dbReference>
<dbReference type="InterPro" id="IPR000209">
    <property type="entry name" value="Peptidase_S8/S53_dom"/>
</dbReference>
<evidence type="ECO:0000256" key="4">
    <source>
        <dbReference type="ARBA" id="ARBA00022825"/>
    </source>
</evidence>
<feature type="active site" description="Charge relay system" evidence="5">
    <location>
        <position position="317"/>
    </location>
</feature>
<dbReference type="InterPro" id="IPR015500">
    <property type="entry name" value="Peptidase_S8_subtilisin-rel"/>
</dbReference>
<evidence type="ECO:0000256" key="5">
    <source>
        <dbReference type="PROSITE-ProRule" id="PRU01240"/>
    </source>
</evidence>
<dbReference type="PROSITE" id="PS51892">
    <property type="entry name" value="SUBTILASE"/>
    <property type="match status" value="1"/>
</dbReference>
<evidence type="ECO:0000313" key="7">
    <source>
        <dbReference type="EMBL" id="NYB74131.1"/>
    </source>
</evidence>
<dbReference type="PROSITE" id="PS00136">
    <property type="entry name" value="SUBTILASE_ASP"/>
    <property type="match status" value="1"/>
</dbReference>
<dbReference type="Pfam" id="PF00082">
    <property type="entry name" value="Peptidase_S8"/>
    <property type="match status" value="1"/>
</dbReference>
<protein>
    <submittedName>
        <fullName evidence="7">S8 family serine peptidase</fullName>
    </submittedName>
</protein>
<keyword evidence="4 5" id="KW-0720">Serine protease</keyword>
<dbReference type="PROSITE" id="PS00137">
    <property type="entry name" value="SUBTILASE_HIS"/>
    <property type="match status" value="1"/>
</dbReference>
<dbReference type="CDD" id="cd07473">
    <property type="entry name" value="Peptidases_S8_Subtilisin_like"/>
    <property type="match status" value="1"/>
</dbReference>
<keyword evidence="2 5" id="KW-0645">Protease</keyword>
<organism evidence="7 8">
    <name type="scientific">Sedimentibacter hydroxybenzoicus DSM 7310</name>
    <dbReference type="NCBI Taxonomy" id="1123245"/>
    <lineage>
        <taxon>Bacteria</taxon>
        <taxon>Bacillati</taxon>
        <taxon>Bacillota</taxon>
        <taxon>Tissierellia</taxon>
        <taxon>Sedimentibacter</taxon>
    </lineage>
</organism>
<evidence type="ECO:0000259" key="6">
    <source>
        <dbReference type="Pfam" id="PF00082"/>
    </source>
</evidence>
<dbReference type="GO" id="GO:0006508">
    <property type="term" value="P:proteolysis"/>
    <property type="evidence" value="ECO:0007669"/>
    <property type="project" value="UniProtKB-KW"/>
</dbReference>
<evidence type="ECO:0000313" key="8">
    <source>
        <dbReference type="Proteomes" id="UP000611629"/>
    </source>
</evidence>
<dbReference type="PRINTS" id="PR00723">
    <property type="entry name" value="SUBTILISIN"/>
</dbReference>
<evidence type="ECO:0000256" key="3">
    <source>
        <dbReference type="ARBA" id="ARBA00022801"/>
    </source>
</evidence>
<keyword evidence="3 5" id="KW-0378">Hydrolase</keyword>
<dbReference type="InterPro" id="IPR051048">
    <property type="entry name" value="Peptidase_S8/S53_subtilisin"/>
</dbReference>
<reference evidence="7" key="1">
    <citation type="submission" date="2020-07" db="EMBL/GenBank/DDBJ databases">
        <title>Genomic analysis of a strain of Sedimentibacter Hydroxybenzoicus DSM7310.</title>
        <authorList>
            <person name="Ma S."/>
        </authorList>
    </citation>
    <scope>NUCLEOTIDE SEQUENCE</scope>
    <source>
        <strain evidence="7">DSM 7310</strain>
    </source>
</reference>
<sequence length="380" mass="41299">MKKVQLIICILLIFSTISAIVISDCYSYNKSNPLLNKQWYLQNNGNKDAITESADYRDYLEMKCGADISATEMWKILLSHEYNQNVIVAVIDTGVDYLHEDLQDSIWINTDEIPGDGKDNDNNGYIDDIHGYNFCNDNANVLEVQQNAGENGHGTMCAGIISASDNNVGILGIAGYTNISIMSLKVLDSEEEINSGNVSSIIKAVKYAEANGAQICNLSLCIAEYDDELKETMEESDMLFVVPAGNGSGRGIDISKKHVFPASYKLDNMIVVANMNYNGRLNKSSNYGLDYVDVAAPGTCIISTYPQNSYKYASGTSMSTAVVTGIAAVLYGTTNDMTAGKAKDLICLSVDINEDLIMRITSGGSVNGENALKMVLGFKQ</sequence>
<evidence type="ECO:0000256" key="2">
    <source>
        <dbReference type="ARBA" id="ARBA00022670"/>
    </source>
</evidence>
<dbReference type="Gene3D" id="3.40.50.200">
    <property type="entry name" value="Peptidase S8/S53 domain"/>
    <property type="match status" value="1"/>
</dbReference>
<dbReference type="Proteomes" id="UP000611629">
    <property type="component" value="Unassembled WGS sequence"/>
</dbReference>
<dbReference type="PANTHER" id="PTHR43399:SF4">
    <property type="entry name" value="CELL WALL-ASSOCIATED PROTEASE"/>
    <property type="match status" value="1"/>
</dbReference>
<dbReference type="InterPro" id="IPR023827">
    <property type="entry name" value="Peptidase_S8_Asp-AS"/>
</dbReference>
<accession>A0A974BJP8</accession>
<feature type="active site" description="Charge relay system" evidence="5">
    <location>
        <position position="92"/>
    </location>
</feature>
<comment type="similarity">
    <text evidence="1 5">Belongs to the peptidase S8 family.</text>
</comment>
<proteinExistence type="inferred from homology"/>
<name>A0A974BJP8_SEDHY</name>
<comment type="caution">
    <text evidence="7">The sequence shown here is derived from an EMBL/GenBank/DDBJ whole genome shotgun (WGS) entry which is preliminary data.</text>
</comment>
<dbReference type="AlphaFoldDB" id="A0A974BJP8"/>
<feature type="domain" description="Peptidase S8/S53" evidence="6">
    <location>
        <begin position="84"/>
        <end position="350"/>
    </location>
</feature>
<keyword evidence="8" id="KW-1185">Reference proteome</keyword>
<evidence type="ECO:0000256" key="1">
    <source>
        <dbReference type="ARBA" id="ARBA00011073"/>
    </source>
</evidence>
<dbReference type="SUPFAM" id="SSF52743">
    <property type="entry name" value="Subtilisin-like"/>
    <property type="match status" value="1"/>
</dbReference>
<dbReference type="InterPro" id="IPR034204">
    <property type="entry name" value="PfSUB1-like_cat_dom"/>
</dbReference>
<gene>
    <name evidence="7" type="ORF">HZF24_08240</name>
</gene>
<dbReference type="InterPro" id="IPR036852">
    <property type="entry name" value="Peptidase_S8/S53_dom_sf"/>
</dbReference>
<dbReference type="PANTHER" id="PTHR43399">
    <property type="entry name" value="SUBTILISIN-RELATED"/>
    <property type="match status" value="1"/>
</dbReference>
<dbReference type="GO" id="GO:0004252">
    <property type="term" value="F:serine-type endopeptidase activity"/>
    <property type="evidence" value="ECO:0007669"/>
    <property type="project" value="UniProtKB-UniRule"/>
</dbReference>
<dbReference type="InterPro" id="IPR022398">
    <property type="entry name" value="Peptidase_S8_His-AS"/>
</dbReference>
<feature type="active site" description="Charge relay system" evidence="5">
    <location>
        <position position="153"/>
    </location>
</feature>